<accession>A0A9D2D371</accession>
<sequence length="132" mass="15355">MTIQDEQKMLETIYKNILSVKQETEKYLAKVEDDTLCQELNLFLYRLKSFEKKAKERIQKTDSAPEAIRPLSKQTTQENMIRDSINCHRQAARNLKYAIHENKEGGIFATELAKELIDLEESAVGKLTDYLE</sequence>
<evidence type="ECO:0000313" key="2">
    <source>
        <dbReference type="EMBL" id="HIZ07758.1"/>
    </source>
</evidence>
<reference evidence="2" key="2">
    <citation type="submission" date="2021-04" db="EMBL/GenBank/DDBJ databases">
        <authorList>
            <person name="Gilroy R."/>
        </authorList>
    </citation>
    <scope>NUCLEOTIDE SEQUENCE</scope>
    <source>
        <strain evidence="2">CHK192-9172</strain>
    </source>
</reference>
<protein>
    <submittedName>
        <fullName evidence="2">Uncharacterized protein</fullName>
    </submittedName>
</protein>
<feature type="region of interest" description="Disordered" evidence="1">
    <location>
        <begin position="59"/>
        <end position="80"/>
    </location>
</feature>
<dbReference type="AlphaFoldDB" id="A0A9D2D371"/>
<evidence type="ECO:0000313" key="3">
    <source>
        <dbReference type="Proteomes" id="UP000824024"/>
    </source>
</evidence>
<gene>
    <name evidence="2" type="ORF">IAA08_07480</name>
</gene>
<reference evidence="2" key="1">
    <citation type="journal article" date="2021" name="PeerJ">
        <title>Extensive microbial diversity within the chicken gut microbiome revealed by metagenomics and culture.</title>
        <authorList>
            <person name="Gilroy R."/>
            <person name="Ravi A."/>
            <person name="Getino M."/>
            <person name="Pursley I."/>
            <person name="Horton D.L."/>
            <person name="Alikhan N.F."/>
            <person name="Baker D."/>
            <person name="Gharbi K."/>
            <person name="Hall N."/>
            <person name="Watson M."/>
            <person name="Adriaenssens E.M."/>
            <person name="Foster-Nyarko E."/>
            <person name="Jarju S."/>
            <person name="Secka A."/>
            <person name="Antonio M."/>
            <person name="Oren A."/>
            <person name="Chaudhuri R.R."/>
            <person name="La Ragione R."/>
            <person name="Hildebrand F."/>
            <person name="Pallen M.J."/>
        </authorList>
    </citation>
    <scope>NUCLEOTIDE SEQUENCE</scope>
    <source>
        <strain evidence="2">CHK192-9172</strain>
    </source>
</reference>
<dbReference type="EMBL" id="DXCH01000209">
    <property type="protein sequence ID" value="HIZ07758.1"/>
    <property type="molecule type" value="Genomic_DNA"/>
</dbReference>
<proteinExistence type="predicted"/>
<comment type="caution">
    <text evidence="2">The sequence shown here is derived from an EMBL/GenBank/DDBJ whole genome shotgun (WGS) entry which is preliminary data.</text>
</comment>
<dbReference type="Proteomes" id="UP000824024">
    <property type="component" value="Unassembled WGS sequence"/>
</dbReference>
<organism evidence="2 3">
    <name type="scientific">Candidatus Eubacterium avistercoris</name>
    <dbReference type="NCBI Taxonomy" id="2838567"/>
    <lineage>
        <taxon>Bacteria</taxon>
        <taxon>Bacillati</taxon>
        <taxon>Bacillota</taxon>
        <taxon>Clostridia</taxon>
        <taxon>Eubacteriales</taxon>
        <taxon>Eubacteriaceae</taxon>
        <taxon>Eubacterium</taxon>
    </lineage>
</organism>
<name>A0A9D2D371_9FIRM</name>
<evidence type="ECO:0000256" key="1">
    <source>
        <dbReference type="SAM" id="MobiDB-lite"/>
    </source>
</evidence>